<dbReference type="InterPro" id="IPR005110">
    <property type="entry name" value="MoeA_linker/N"/>
</dbReference>
<keyword evidence="4 7" id="KW-0500">Molybdenum</keyword>
<dbReference type="EC" id="2.10.1.1" evidence="7"/>
<dbReference type="GO" id="GO:0005829">
    <property type="term" value="C:cytosol"/>
    <property type="evidence" value="ECO:0007669"/>
    <property type="project" value="TreeGrafter"/>
</dbReference>
<evidence type="ECO:0000313" key="11">
    <source>
        <dbReference type="Proteomes" id="UP000505377"/>
    </source>
</evidence>
<dbReference type="Pfam" id="PF00994">
    <property type="entry name" value="MoCF_biosynth"/>
    <property type="match status" value="1"/>
</dbReference>
<evidence type="ECO:0000256" key="2">
    <source>
        <dbReference type="ARBA" id="ARBA00005046"/>
    </source>
</evidence>
<feature type="region of interest" description="Disordered" evidence="8">
    <location>
        <begin position="580"/>
        <end position="602"/>
    </location>
</feature>
<dbReference type="KEGG" id="pbro:HOP40_02115"/>
<evidence type="ECO:0000256" key="1">
    <source>
        <dbReference type="ARBA" id="ARBA00002901"/>
    </source>
</evidence>
<dbReference type="SUPFAM" id="SSF53218">
    <property type="entry name" value="Molybdenum cofactor biosynthesis proteins"/>
    <property type="match status" value="1"/>
</dbReference>
<evidence type="ECO:0000256" key="6">
    <source>
        <dbReference type="ARBA" id="ARBA00047317"/>
    </source>
</evidence>
<organism evidence="10 11">
    <name type="scientific">Pseudonocardia broussonetiae</name>
    <dbReference type="NCBI Taxonomy" id="2736640"/>
    <lineage>
        <taxon>Bacteria</taxon>
        <taxon>Bacillati</taxon>
        <taxon>Actinomycetota</taxon>
        <taxon>Actinomycetes</taxon>
        <taxon>Pseudonocardiales</taxon>
        <taxon>Pseudonocardiaceae</taxon>
        <taxon>Pseudonocardia</taxon>
    </lineage>
</organism>
<dbReference type="GO" id="GO:0006777">
    <property type="term" value="P:Mo-molybdopterin cofactor biosynthetic process"/>
    <property type="evidence" value="ECO:0007669"/>
    <property type="project" value="UniProtKB-UniRule"/>
</dbReference>
<proteinExistence type="inferred from homology"/>
<dbReference type="InterPro" id="IPR036135">
    <property type="entry name" value="MoeA_linker/N_sf"/>
</dbReference>
<comment type="cofactor">
    <cofactor evidence="7">
        <name>Mg(2+)</name>
        <dbReference type="ChEBI" id="CHEBI:18420"/>
    </cofactor>
</comment>
<dbReference type="PANTHER" id="PTHR10192:SF16">
    <property type="entry name" value="MOLYBDOPTERIN MOLYBDENUMTRANSFERASE"/>
    <property type="match status" value="1"/>
</dbReference>
<dbReference type="InterPro" id="IPR005111">
    <property type="entry name" value="MoeA_C_domain_IV"/>
</dbReference>
<dbReference type="Gene3D" id="2.40.340.10">
    <property type="entry name" value="MoeA, C-terminal, domain IV"/>
    <property type="match status" value="1"/>
</dbReference>
<comment type="pathway">
    <text evidence="2 7">Cofactor biosynthesis; molybdopterin biosynthesis.</text>
</comment>
<dbReference type="Gene3D" id="2.170.190.11">
    <property type="entry name" value="Molybdopterin biosynthesis moea protein, domain 3"/>
    <property type="match status" value="1"/>
</dbReference>
<dbReference type="Proteomes" id="UP000505377">
    <property type="component" value="Chromosome"/>
</dbReference>
<dbReference type="RefSeq" id="WP_172154157.1">
    <property type="nucleotide sequence ID" value="NZ_CP053564.1"/>
</dbReference>
<dbReference type="EMBL" id="CP053564">
    <property type="protein sequence ID" value="QJY44782.1"/>
    <property type="molecule type" value="Genomic_DNA"/>
</dbReference>
<protein>
    <recommendedName>
        <fullName evidence="7">Molybdopterin molybdenumtransferase</fullName>
        <ecNumber evidence="7">2.10.1.1</ecNumber>
    </recommendedName>
</protein>
<comment type="catalytic activity">
    <reaction evidence="6">
        <text>adenylyl-molybdopterin + molybdate = Mo-molybdopterin + AMP + H(+)</text>
        <dbReference type="Rhea" id="RHEA:35047"/>
        <dbReference type="ChEBI" id="CHEBI:15378"/>
        <dbReference type="ChEBI" id="CHEBI:36264"/>
        <dbReference type="ChEBI" id="CHEBI:62727"/>
        <dbReference type="ChEBI" id="CHEBI:71302"/>
        <dbReference type="ChEBI" id="CHEBI:456215"/>
        <dbReference type="EC" id="2.10.1.1"/>
    </reaction>
</comment>
<evidence type="ECO:0000313" key="10">
    <source>
        <dbReference type="EMBL" id="QJY44782.1"/>
    </source>
</evidence>
<keyword evidence="7 10" id="KW-0808">Transferase</keyword>
<evidence type="ECO:0000259" key="9">
    <source>
        <dbReference type="SMART" id="SM00852"/>
    </source>
</evidence>
<dbReference type="Gene3D" id="3.40.980.10">
    <property type="entry name" value="MoaB/Mog-like domain"/>
    <property type="match status" value="1"/>
</dbReference>
<dbReference type="UniPathway" id="UPA00344"/>
<feature type="domain" description="MoaB/Mog" evidence="9">
    <location>
        <begin position="188"/>
        <end position="339"/>
    </location>
</feature>
<dbReference type="InterPro" id="IPR036425">
    <property type="entry name" value="MoaB/Mog-like_dom_sf"/>
</dbReference>
<dbReference type="Pfam" id="PF03453">
    <property type="entry name" value="MoeA_N"/>
    <property type="match status" value="1"/>
</dbReference>
<dbReference type="Pfam" id="PF03454">
    <property type="entry name" value="MoeA_C"/>
    <property type="match status" value="1"/>
</dbReference>
<keyword evidence="11" id="KW-1185">Reference proteome</keyword>
<dbReference type="InterPro" id="IPR038987">
    <property type="entry name" value="MoeA-like"/>
</dbReference>
<evidence type="ECO:0000256" key="4">
    <source>
        <dbReference type="ARBA" id="ARBA00022505"/>
    </source>
</evidence>
<gene>
    <name evidence="10" type="ORF">HOP40_02115</name>
</gene>
<dbReference type="Gene3D" id="3.90.105.10">
    <property type="entry name" value="Molybdopterin biosynthesis moea protein, domain 2"/>
    <property type="match status" value="1"/>
</dbReference>
<evidence type="ECO:0000256" key="8">
    <source>
        <dbReference type="SAM" id="MobiDB-lite"/>
    </source>
</evidence>
<dbReference type="SUPFAM" id="SSF63882">
    <property type="entry name" value="MoeA N-terminal region -like"/>
    <property type="match status" value="1"/>
</dbReference>
<dbReference type="SMART" id="SM00852">
    <property type="entry name" value="MoCF_biosynth"/>
    <property type="match status" value="1"/>
</dbReference>
<sequence>MTATSTPRGAGCTVATAPDAVRADPVAEAFRSWMRVCSRAGWSPDPVVETVEVRHARDRVTAGPVTARWSVPAYRAAAMDGIAVADRDLSSTFPQVLGPEAHAWVDTGDALPATADRVVVREIVTSRPDGSVEIVERPTARHVRPVGEDMEAGAVVLPAGHRIRPVDVAAVAAAGHVGIAVRRRPRVAIVPTGDEIRPLGSSLLPGEILDTNSLVLEGLLAEAGCESWVLPVVPDVPDELAAAIAGAAHAADVVLVLAGSSAGRDDHTGSVIARLGRVAVQGVAVRPGHPVVLGVLGGEAPEADGHRPASPPVPVVGVPGYPASAERAFDGFVAPLVRRVLGVESVGTRPVAARLAVAVGSPARLDEYVRVRLATVTDAVTAAERLVAVPLPRGAGALSTLTRAEALLRVPVGVGGLPAGAEVEIVPVPGAAFAAGTTIVAGAASAVVDALVEVHRAGAPACLLHRSELTAGAALDALAAGLCHTAVTILPLGAAHDAAAESLAGRLGPITVLEIARSGDGVHTLVVPAAAFDSAPVVELRSTLRSMPFRRRLRDVPGCSCRSSGRETWYAPADDAPARHVPAAHHGIPGDPLDGGSRCATR</sequence>
<dbReference type="GO" id="GO:0046872">
    <property type="term" value="F:metal ion binding"/>
    <property type="evidence" value="ECO:0007669"/>
    <property type="project" value="UniProtKB-UniRule"/>
</dbReference>
<name>A0A6M6JD70_9PSEU</name>
<evidence type="ECO:0000256" key="3">
    <source>
        <dbReference type="ARBA" id="ARBA00010763"/>
    </source>
</evidence>
<keyword evidence="7" id="KW-0479">Metal-binding</keyword>
<reference evidence="10 11" key="1">
    <citation type="submission" date="2020-05" db="EMBL/GenBank/DDBJ databases">
        <authorList>
            <person name="Mo P."/>
        </authorList>
    </citation>
    <scope>NUCLEOTIDE SEQUENCE [LARGE SCALE GENOMIC DNA]</scope>
    <source>
        <strain evidence="10 11">Gen01</strain>
    </source>
</reference>
<dbReference type="GO" id="GO:0061599">
    <property type="term" value="F:molybdopterin molybdotransferase activity"/>
    <property type="evidence" value="ECO:0007669"/>
    <property type="project" value="UniProtKB-UniRule"/>
</dbReference>
<comment type="similarity">
    <text evidence="3 7">Belongs to the MoeA family.</text>
</comment>
<dbReference type="InterPro" id="IPR001453">
    <property type="entry name" value="MoaB/Mog_dom"/>
</dbReference>
<dbReference type="AlphaFoldDB" id="A0A6M6JD70"/>
<evidence type="ECO:0000256" key="7">
    <source>
        <dbReference type="RuleBase" id="RU365090"/>
    </source>
</evidence>
<dbReference type="SUPFAM" id="SSF63867">
    <property type="entry name" value="MoeA C-terminal domain-like"/>
    <property type="match status" value="1"/>
</dbReference>
<evidence type="ECO:0000256" key="5">
    <source>
        <dbReference type="ARBA" id="ARBA00023150"/>
    </source>
</evidence>
<dbReference type="InterPro" id="IPR036688">
    <property type="entry name" value="MoeA_C_domain_IV_sf"/>
</dbReference>
<accession>A0A6M6JD70</accession>
<comment type="function">
    <text evidence="1 7">Catalyzes the insertion of molybdate into adenylated molybdopterin with the concomitant release of AMP.</text>
</comment>
<keyword evidence="7" id="KW-0460">Magnesium</keyword>
<keyword evidence="5 7" id="KW-0501">Molybdenum cofactor biosynthesis</keyword>
<dbReference type="PANTHER" id="PTHR10192">
    <property type="entry name" value="MOLYBDOPTERIN BIOSYNTHESIS PROTEIN"/>
    <property type="match status" value="1"/>
</dbReference>
<dbReference type="CDD" id="cd00887">
    <property type="entry name" value="MoeA"/>
    <property type="match status" value="1"/>
</dbReference>